<evidence type="ECO:0000259" key="4">
    <source>
        <dbReference type="Pfam" id="PF00891"/>
    </source>
</evidence>
<evidence type="ECO:0000259" key="5">
    <source>
        <dbReference type="Pfam" id="PF08100"/>
    </source>
</evidence>
<dbReference type="InterPro" id="IPR001077">
    <property type="entry name" value="COMT_C"/>
</dbReference>
<dbReference type="PROSITE" id="PS51683">
    <property type="entry name" value="SAM_OMT_II"/>
    <property type="match status" value="1"/>
</dbReference>
<dbReference type="InterPro" id="IPR036390">
    <property type="entry name" value="WH_DNA-bd_sf"/>
</dbReference>
<evidence type="ECO:0000256" key="1">
    <source>
        <dbReference type="ARBA" id="ARBA00022603"/>
    </source>
</evidence>
<comment type="caution">
    <text evidence="6">The sequence shown here is derived from an EMBL/GenBank/DDBJ whole genome shotgun (WGS) entry which is preliminary data.</text>
</comment>
<sequence>MKSAALTIALDIRIADAVYRLGGAATLPQILAEAGINPCKLHDLRRVMRVLTVSGIFTVQQPEMAAEAPGCRHDEAAVYKLTAASRLLVRDKSSTTGQVSPFLSVHLFLTPWRESQMGRCMQAWFRQDQQQPGPSLFALANNAQTIWERAEGDAAAFPFNNAMASDTAFLMPIVLKECGEVFHGLTSIVDVAGGLGGAAATIAAAFPNLKCTVLDLPHVVAKAPSGTNVQYVAGDIFENIPPANAVFLKVRPTPDICPIICLI</sequence>
<dbReference type="AlphaFoldDB" id="A0A1E5WFX3"/>
<dbReference type="SUPFAM" id="SSF53335">
    <property type="entry name" value="S-adenosyl-L-methionine-dependent methyltransferases"/>
    <property type="match status" value="1"/>
</dbReference>
<dbReference type="SUPFAM" id="SSF46785">
    <property type="entry name" value="Winged helix' DNA-binding domain"/>
    <property type="match status" value="1"/>
</dbReference>
<feature type="domain" description="O-methyltransferase dimerisation" evidence="5">
    <location>
        <begin position="1"/>
        <end position="90"/>
    </location>
</feature>
<dbReference type="Gene3D" id="1.10.10.10">
    <property type="entry name" value="Winged helix-like DNA-binding domain superfamily/Winged helix DNA-binding domain"/>
    <property type="match status" value="1"/>
</dbReference>
<evidence type="ECO:0000256" key="2">
    <source>
        <dbReference type="ARBA" id="ARBA00022679"/>
    </source>
</evidence>
<keyword evidence="3" id="KW-0949">S-adenosyl-L-methionine</keyword>
<dbReference type="PANTHER" id="PTHR11746">
    <property type="entry name" value="O-METHYLTRANSFERASE"/>
    <property type="match status" value="1"/>
</dbReference>
<accession>A0A1E5WFX3</accession>
<organism evidence="6 7">
    <name type="scientific">Dichanthelium oligosanthes</name>
    <dbReference type="NCBI Taxonomy" id="888268"/>
    <lineage>
        <taxon>Eukaryota</taxon>
        <taxon>Viridiplantae</taxon>
        <taxon>Streptophyta</taxon>
        <taxon>Embryophyta</taxon>
        <taxon>Tracheophyta</taxon>
        <taxon>Spermatophyta</taxon>
        <taxon>Magnoliopsida</taxon>
        <taxon>Liliopsida</taxon>
        <taxon>Poales</taxon>
        <taxon>Poaceae</taxon>
        <taxon>PACMAD clade</taxon>
        <taxon>Panicoideae</taxon>
        <taxon>Panicodae</taxon>
        <taxon>Paniceae</taxon>
        <taxon>Dichantheliinae</taxon>
        <taxon>Dichanthelium</taxon>
    </lineage>
</organism>
<keyword evidence="1 6" id="KW-0489">Methyltransferase</keyword>
<proteinExistence type="predicted"/>
<keyword evidence="7" id="KW-1185">Reference proteome</keyword>
<dbReference type="InterPro" id="IPR029063">
    <property type="entry name" value="SAM-dependent_MTases_sf"/>
</dbReference>
<evidence type="ECO:0000256" key="3">
    <source>
        <dbReference type="ARBA" id="ARBA00022691"/>
    </source>
</evidence>
<dbReference type="InterPro" id="IPR016461">
    <property type="entry name" value="COMT-like"/>
</dbReference>
<dbReference type="STRING" id="888268.A0A1E5WFX3"/>
<evidence type="ECO:0000313" key="7">
    <source>
        <dbReference type="Proteomes" id="UP000095767"/>
    </source>
</evidence>
<dbReference type="GO" id="GO:0032259">
    <property type="term" value="P:methylation"/>
    <property type="evidence" value="ECO:0007669"/>
    <property type="project" value="UniProtKB-KW"/>
</dbReference>
<name>A0A1E5WFX3_9POAL</name>
<keyword evidence="2 6" id="KW-0808">Transferase</keyword>
<evidence type="ECO:0000313" key="6">
    <source>
        <dbReference type="EMBL" id="OEL36060.1"/>
    </source>
</evidence>
<dbReference type="InterPro" id="IPR036388">
    <property type="entry name" value="WH-like_DNA-bd_sf"/>
</dbReference>
<gene>
    <name evidence="6" type="ORF">BAE44_0002920</name>
</gene>
<feature type="domain" description="O-methyltransferase C-terminal" evidence="4">
    <location>
        <begin position="123"/>
        <end position="249"/>
    </location>
</feature>
<dbReference type="Pfam" id="PF08100">
    <property type="entry name" value="Dimerisation"/>
    <property type="match status" value="1"/>
</dbReference>
<dbReference type="GO" id="GO:0008171">
    <property type="term" value="F:O-methyltransferase activity"/>
    <property type="evidence" value="ECO:0007669"/>
    <property type="project" value="InterPro"/>
</dbReference>
<dbReference type="OrthoDB" id="2410195at2759"/>
<dbReference type="Gene3D" id="3.40.50.150">
    <property type="entry name" value="Vaccinia Virus protein VP39"/>
    <property type="match status" value="1"/>
</dbReference>
<dbReference type="EMBL" id="LWDX02010315">
    <property type="protein sequence ID" value="OEL36060.1"/>
    <property type="molecule type" value="Genomic_DNA"/>
</dbReference>
<reference evidence="6 7" key="1">
    <citation type="submission" date="2016-09" db="EMBL/GenBank/DDBJ databases">
        <title>The draft genome of Dichanthelium oligosanthes: A C3 panicoid grass species.</title>
        <authorList>
            <person name="Studer A.J."/>
            <person name="Schnable J.C."/>
            <person name="Brutnell T.P."/>
        </authorList>
    </citation>
    <scope>NUCLEOTIDE SEQUENCE [LARGE SCALE GENOMIC DNA]</scope>
    <source>
        <strain evidence="7">cv. Kellogg 1175</strain>
        <tissue evidence="6">Leaf</tissue>
    </source>
</reference>
<protein>
    <submittedName>
        <fullName evidence="6">5-pentadecatrienyl resorcinol O-methyltransferase</fullName>
    </submittedName>
</protein>
<dbReference type="GO" id="GO:0046983">
    <property type="term" value="F:protein dimerization activity"/>
    <property type="evidence" value="ECO:0007669"/>
    <property type="project" value="InterPro"/>
</dbReference>
<dbReference type="Pfam" id="PF00891">
    <property type="entry name" value="Methyltransf_2"/>
    <property type="match status" value="1"/>
</dbReference>
<dbReference type="InterPro" id="IPR012967">
    <property type="entry name" value="COMT_dimerisation"/>
</dbReference>
<dbReference type="Proteomes" id="UP000095767">
    <property type="component" value="Unassembled WGS sequence"/>
</dbReference>